<geneLocation type="plasmid" evidence="1 2">
    <name>AZOBR_p2</name>
</geneLocation>
<proteinExistence type="predicted"/>
<keyword evidence="1" id="KW-0614">Plasmid</keyword>
<keyword evidence="2" id="KW-1185">Reference proteome</keyword>
<dbReference type="KEGG" id="abs:AZOBR_p280009"/>
<dbReference type="Proteomes" id="UP000007319">
    <property type="component" value="Plasmid AZOBR_p2"/>
</dbReference>
<reference evidence="1 2" key="1">
    <citation type="journal article" date="2011" name="PLoS Genet.">
        <title>Azospirillum genomes reveal transition of bacteria from aquatic to terrestrial environments.</title>
        <authorList>
            <person name="Wisniewski-Dye F."/>
            <person name="Borziak K."/>
            <person name="Khalsa-Moyers G."/>
            <person name="Alexandre G."/>
            <person name="Sukharnikov L.O."/>
            <person name="Wuichet K."/>
            <person name="Hurst G.B."/>
            <person name="McDonald W.H."/>
            <person name="Robertson J.S."/>
            <person name="Barbe V."/>
            <person name="Calteau A."/>
            <person name="Rouy Z."/>
            <person name="Mangenot S."/>
            <person name="Prigent-Combaret C."/>
            <person name="Normand P."/>
            <person name="Boyer M."/>
            <person name="Siguier P."/>
            <person name="Dessaux Y."/>
            <person name="Elmerich C."/>
            <person name="Condemine G."/>
            <person name="Krishnen G."/>
            <person name="Kennedy I."/>
            <person name="Paterson A.H."/>
            <person name="Gonzalez V."/>
            <person name="Mavingui P."/>
            <person name="Zhulin I.B."/>
        </authorList>
    </citation>
    <scope>NUCLEOTIDE SEQUENCE [LARGE SCALE GENOMIC DNA]</scope>
    <source>
        <strain evidence="1 2">Sp245</strain>
    </source>
</reference>
<accession>A0A9P1JYC6</accession>
<dbReference type="EMBL" id="HE577329">
    <property type="protein sequence ID" value="CCD02123.1"/>
    <property type="molecule type" value="Genomic_DNA"/>
</dbReference>
<evidence type="ECO:0000313" key="2">
    <source>
        <dbReference type="Proteomes" id="UP000007319"/>
    </source>
</evidence>
<evidence type="ECO:0000313" key="1">
    <source>
        <dbReference type="EMBL" id="CCD02123.1"/>
    </source>
</evidence>
<dbReference type="AlphaFoldDB" id="A0A9P1JYC6"/>
<sequence length="65" mass="7091">MAQRGGVWRERSTRSRVFYFEGMLRRAKGTRPVPGQAGNGPCACRLGGLPPVPCCQRLTGSSGRR</sequence>
<name>A0A9P1JYC6_9PROT</name>
<protein>
    <submittedName>
        <fullName evidence="1">Uncharacterized protein</fullName>
    </submittedName>
</protein>
<gene>
    <name evidence="1" type="ORF">AZOBR_p280009</name>
</gene>
<organism evidence="1 2">
    <name type="scientific">Azospirillum baldaniorum</name>
    <dbReference type="NCBI Taxonomy" id="1064539"/>
    <lineage>
        <taxon>Bacteria</taxon>
        <taxon>Pseudomonadati</taxon>
        <taxon>Pseudomonadota</taxon>
        <taxon>Alphaproteobacteria</taxon>
        <taxon>Rhodospirillales</taxon>
        <taxon>Azospirillaceae</taxon>
        <taxon>Azospirillum</taxon>
    </lineage>
</organism>